<reference evidence="4" key="1">
    <citation type="submission" date="2021-09" db="EMBL/GenBank/DDBJ databases">
        <authorList>
            <consortium name="AG Swart"/>
            <person name="Singh M."/>
            <person name="Singh A."/>
            <person name="Seah K."/>
            <person name="Emmerich C."/>
        </authorList>
    </citation>
    <scope>NUCLEOTIDE SEQUENCE</scope>
    <source>
        <strain evidence="4">ATCC30299</strain>
    </source>
</reference>
<dbReference type="PANTHER" id="PTHR46436:SF2">
    <property type="entry name" value="CHROMOSOME UNDETERMINED SCAFFOLD_119, WHOLE GENOME SHOTGUN SEQUENCE"/>
    <property type="match status" value="1"/>
</dbReference>
<dbReference type="Pfam" id="PF00168">
    <property type="entry name" value="C2"/>
    <property type="match status" value="3"/>
</dbReference>
<keyword evidence="5" id="KW-1185">Reference proteome</keyword>
<comment type="caution">
    <text evidence="4">The sequence shown here is derived from an EMBL/GenBank/DDBJ whole genome shotgun (WGS) entry which is preliminary data.</text>
</comment>
<feature type="domain" description="C2" evidence="3">
    <location>
        <begin position="365"/>
        <end position="505"/>
    </location>
</feature>
<feature type="coiled-coil region" evidence="1">
    <location>
        <begin position="819"/>
        <end position="853"/>
    </location>
</feature>
<evidence type="ECO:0000259" key="3">
    <source>
        <dbReference type="PROSITE" id="PS50004"/>
    </source>
</evidence>
<proteinExistence type="predicted"/>
<dbReference type="CDD" id="cd00030">
    <property type="entry name" value="C2"/>
    <property type="match status" value="1"/>
</dbReference>
<dbReference type="InterPro" id="IPR056288">
    <property type="entry name" value="CEP76_C"/>
</dbReference>
<name>A0AAU9IZC1_9CILI</name>
<evidence type="ECO:0000313" key="5">
    <source>
        <dbReference type="Proteomes" id="UP001162131"/>
    </source>
</evidence>
<evidence type="ECO:0000313" key="4">
    <source>
        <dbReference type="EMBL" id="CAG9318389.1"/>
    </source>
</evidence>
<sequence>MNYFKKGREDKKDEEEKKKQDEEEEEEEENKKEEEGKEKEEEDKGDQGDGRRDPPPLITAPVKKRPIMTRERWMEMAQIRRWEIHITDISIENLFTDSYDPFLEFVIGGDFKIIQKAVKGGKIENQYKGTLGYTKKTEVLPNLESKEKRDFKTRVWHEYHGSYFDIQEQYMRIDVWDLEGWNLNTFLGRVEVPLINFASGDVFQELDIWKSGVKKKQKLCKLTFNIAFQEIWDFWLTFSDWSASNILGEKGSSDSVSPSIELSLLTQGFWRKKVKSIVIDKEANPMWPMIKGGIHYRGTVNELCNQQLEINLYDGGILNRKLLGRKTVDLFGVTDFGGISADILQKYKRRGPHICSVKGRINIVKTPRHQQSGEIIMLNSNSQYLCVKVLRVDNIVLPTDRGVINTFMDVLWGGYTKKTKTEYKSYKPIFNDLFYFPIVISQKDSLLGGNKENDRLKAIIEELKQSPIVSFNFWAIDEKLSNDSLGSTNFFLNELNSGKIQEKEFYDESIQGINVFKVRVWSGKKQLQSPFIAAGEISNVYIEVYILFENEKKLDYEDLPREKADKLPPHYEEHKERWIENGNNMKESFPDETQREYNHEESDEHGKKHFLPLFIAKTSYPAPPPKVKGSFEVSNIEYLRVETLKQIAHYVSLVPFAQTGADIWSSPDFLIYMGKGQPVDHAILLANLFMAVRKEEKEEGDESSSDDEDETTLVEKPKKKKEKKSKNDVVDLTDSMERRTFICVGSLKQRKTRHVWVMTVEKDYKGVKFWESTNAKCFELNNRVASPEDLRKFLNKEEVDKTVLKPSATEEDKTEMLVNEEIEEEEYEASEDSEQAEELMEKEQERLNKILGDTRIMEKDLGQRETRFKHKKVGFKDEDSEDKKFETKAPAKSYIDAKREIEKNDESNFTSIVQEPRLLPGAQDVNVPYRTIEIIFNNKNAWMNLQHFDPSRIIYDLYDKTLWHPFLPRGGNFTPYYSAPIFAPPLLRGPANKLQSKLLKEVNIGISALRSGKNLGTSWKSQKDPVVELMELHLVFLEKCARGEFTEEEIKAKKRDWSIQIRQFMPKHYRVSAIPAHFNYPEPDRITTVFLDEAGDFFKMDHKNLKWALAVKIFPYIGKVISVRLFVAAFYPIPITESSTKD</sequence>
<dbReference type="SUPFAM" id="SSF49562">
    <property type="entry name" value="C2 domain (Calcium/lipid-binding domain, CaLB)"/>
    <property type="match status" value="2"/>
</dbReference>
<feature type="region of interest" description="Disordered" evidence="2">
    <location>
        <begin position="697"/>
        <end position="729"/>
    </location>
</feature>
<feature type="compositionally biased region" description="Basic and acidic residues" evidence="2">
    <location>
        <begin position="29"/>
        <end position="39"/>
    </location>
</feature>
<feature type="compositionally biased region" description="Acidic residues" evidence="2">
    <location>
        <begin position="698"/>
        <end position="712"/>
    </location>
</feature>
<dbReference type="InterPro" id="IPR052299">
    <property type="entry name" value="CEP76"/>
</dbReference>
<dbReference type="AlphaFoldDB" id="A0AAU9IZC1"/>
<feature type="region of interest" description="Disordered" evidence="2">
    <location>
        <begin position="1"/>
        <end position="65"/>
    </location>
</feature>
<evidence type="ECO:0000256" key="1">
    <source>
        <dbReference type="SAM" id="Coils"/>
    </source>
</evidence>
<keyword evidence="1" id="KW-0175">Coiled coil</keyword>
<dbReference type="Gene3D" id="2.60.40.150">
    <property type="entry name" value="C2 domain"/>
    <property type="match status" value="1"/>
</dbReference>
<evidence type="ECO:0000256" key="2">
    <source>
        <dbReference type="SAM" id="MobiDB-lite"/>
    </source>
</evidence>
<dbReference type="InterPro" id="IPR035892">
    <property type="entry name" value="C2_domain_sf"/>
</dbReference>
<dbReference type="Pfam" id="PF24652">
    <property type="entry name" value="CEP76_C"/>
    <property type="match status" value="1"/>
</dbReference>
<gene>
    <name evidence="4" type="ORF">BSTOLATCC_MIC20863</name>
</gene>
<dbReference type="Proteomes" id="UP001162131">
    <property type="component" value="Unassembled WGS sequence"/>
</dbReference>
<dbReference type="PANTHER" id="PTHR46436">
    <property type="entry name" value="CENTROSOMAL PROTEIN OF 76 KDA"/>
    <property type="match status" value="1"/>
</dbReference>
<dbReference type="InterPro" id="IPR000008">
    <property type="entry name" value="C2_dom"/>
</dbReference>
<dbReference type="SMART" id="SM00239">
    <property type="entry name" value="C2"/>
    <property type="match status" value="2"/>
</dbReference>
<accession>A0AAU9IZC1</accession>
<protein>
    <recommendedName>
        <fullName evidence="3">C2 domain-containing protein</fullName>
    </recommendedName>
</protein>
<organism evidence="4 5">
    <name type="scientific">Blepharisma stoltei</name>
    <dbReference type="NCBI Taxonomy" id="1481888"/>
    <lineage>
        <taxon>Eukaryota</taxon>
        <taxon>Sar</taxon>
        <taxon>Alveolata</taxon>
        <taxon>Ciliophora</taxon>
        <taxon>Postciliodesmatophora</taxon>
        <taxon>Heterotrichea</taxon>
        <taxon>Heterotrichida</taxon>
        <taxon>Blepharismidae</taxon>
        <taxon>Blepharisma</taxon>
    </lineage>
</organism>
<feature type="compositionally biased region" description="Basic and acidic residues" evidence="2">
    <location>
        <begin position="45"/>
        <end position="54"/>
    </location>
</feature>
<dbReference type="PROSITE" id="PS50004">
    <property type="entry name" value="C2"/>
    <property type="match status" value="1"/>
</dbReference>
<feature type="compositionally biased region" description="Basic and acidic residues" evidence="2">
    <location>
        <begin position="1"/>
        <end position="21"/>
    </location>
</feature>
<dbReference type="EMBL" id="CAJZBQ010000020">
    <property type="protein sequence ID" value="CAG9318389.1"/>
    <property type="molecule type" value="Genomic_DNA"/>
</dbReference>